<evidence type="ECO:0000259" key="2">
    <source>
        <dbReference type="Pfam" id="PF10366"/>
    </source>
</evidence>
<dbReference type="GO" id="GO:0005737">
    <property type="term" value="C:cytoplasm"/>
    <property type="evidence" value="ECO:0007669"/>
    <property type="project" value="TreeGrafter"/>
</dbReference>
<dbReference type="Proteomes" id="UP000015241">
    <property type="component" value="Unassembled WGS sequence"/>
</dbReference>
<name>S8F9I3_FOMSC</name>
<organism evidence="3 4">
    <name type="scientific">Fomitopsis schrenkii</name>
    <name type="common">Brown rot fungus</name>
    <dbReference type="NCBI Taxonomy" id="2126942"/>
    <lineage>
        <taxon>Eukaryota</taxon>
        <taxon>Fungi</taxon>
        <taxon>Dikarya</taxon>
        <taxon>Basidiomycota</taxon>
        <taxon>Agaricomycotina</taxon>
        <taxon>Agaricomycetes</taxon>
        <taxon>Polyporales</taxon>
        <taxon>Fomitopsis</taxon>
    </lineage>
</organism>
<dbReference type="OrthoDB" id="10258882at2759"/>
<dbReference type="STRING" id="743788.S8F9I3"/>
<feature type="region of interest" description="Disordered" evidence="1">
    <location>
        <begin position="689"/>
        <end position="714"/>
    </location>
</feature>
<evidence type="ECO:0000313" key="3">
    <source>
        <dbReference type="EMBL" id="EPS98235.1"/>
    </source>
</evidence>
<dbReference type="GO" id="GO:0034058">
    <property type="term" value="P:endosomal vesicle fusion"/>
    <property type="evidence" value="ECO:0007669"/>
    <property type="project" value="TreeGrafter"/>
</dbReference>
<feature type="domain" description="Vacuolar sorting protein 39/Transforming growth factor beta receptor-associated" evidence="2">
    <location>
        <begin position="207"/>
        <end position="285"/>
    </location>
</feature>
<dbReference type="AlphaFoldDB" id="S8F9I3"/>
<evidence type="ECO:0000313" key="4">
    <source>
        <dbReference type="Proteomes" id="UP000015241"/>
    </source>
</evidence>
<dbReference type="PANTHER" id="PTHR12894">
    <property type="entry name" value="CNH DOMAIN CONTAINING"/>
    <property type="match status" value="1"/>
</dbReference>
<gene>
    <name evidence="3" type="ORF">FOMPIDRAFT_1031563</name>
</gene>
<proteinExistence type="predicted"/>
<reference evidence="3 4" key="1">
    <citation type="journal article" date="2012" name="Science">
        <title>The Paleozoic origin of enzymatic lignin decomposition reconstructed from 31 fungal genomes.</title>
        <authorList>
            <person name="Floudas D."/>
            <person name="Binder M."/>
            <person name="Riley R."/>
            <person name="Barry K."/>
            <person name="Blanchette R.A."/>
            <person name="Henrissat B."/>
            <person name="Martinez A.T."/>
            <person name="Otillar R."/>
            <person name="Spatafora J.W."/>
            <person name="Yadav J.S."/>
            <person name="Aerts A."/>
            <person name="Benoit I."/>
            <person name="Boyd A."/>
            <person name="Carlson A."/>
            <person name="Copeland A."/>
            <person name="Coutinho P.M."/>
            <person name="de Vries R.P."/>
            <person name="Ferreira P."/>
            <person name="Findley K."/>
            <person name="Foster B."/>
            <person name="Gaskell J."/>
            <person name="Glotzer D."/>
            <person name="Gorecki P."/>
            <person name="Heitman J."/>
            <person name="Hesse C."/>
            <person name="Hori C."/>
            <person name="Igarashi K."/>
            <person name="Jurgens J.A."/>
            <person name="Kallen N."/>
            <person name="Kersten P."/>
            <person name="Kohler A."/>
            <person name="Kuees U."/>
            <person name="Kumar T.K.A."/>
            <person name="Kuo A."/>
            <person name="LaButti K."/>
            <person name="Larrondo L.F."/>
            <person name="Lindquist E."/>
            <person name="Ling A."/>
            <person name="Lombard V."/>
            <person name="Lucas S."/>
            <person name="Lundell T."/>
            <person name="Martin R."/>
            <person name="McLaughlin D.J."/>
            <person name="Morgenstern I."/>
            <person name="Morin E."/>
            <person name="Murat C."/>
            <person name="Nagy L.G."/>
            <person name="Nolan M."/>
            <person name="Ohm R.A."/>
            <person name="Patyshakuliyeva A."/>
            <person name="Rokas A."/>
            <person name="Ruiz-Duenas F.J."/>
            <person name="Sabat G."/>
            <person name="Salamov A."/>
            <person name="Samejima M."/>
            <person name="Schmutz J."/>
            <person name="Slot J.C."/>
            <person name="St John F."/>
            <person name="Stenlid J."/>
            <person name="Sun H."/>
            <person name="Sun S."/>
            <person name="Syed K."/>
            <person name="Tsang A."/>
            <person name="Wiebenga A."/>
            <person name="Young D."/>
            <person name="Pisabarro A."/>
            <person name="Eastwood D.C."/>
            <person name="Martin F."/>
            <person name="Cullen D."/>
            <person name="Grigoriev I.V."/>
            <person name="Hibbett D.S."/>
        </authorList>
    </citation>
    <scope>NUCLEOTIDE SEQUENCE</scope>
    <source>
        <strain evidence="4">FP-58527</strain>
    </source>
</reference>
<dbReference type="PANTHER" id="PTHR12894:SF27">
    <property type="entry name" value="TRANSFORMING GROWTH FACTOR-BETA RECEPTOR-ASSOCIATED PROTEIN 1"/>
    <property type="match status" value="1"/>
</dbReference>
<dbReference type="GO" id="GO:0016020">
    <property type="term" value="C:membrane"/>
    <property type="evidence" value="ECO:0007669"/>
    <property type="project" value="TreeGrafter"/>
</dbReference>
<sequence>MSRHTSFPRANVVVLGANTVQALLPSTLISQADALLQAHRIEEAADLADRQRKKLQSLITVDEHEADELRYVYQRLGLQCLTETLFDNAGKHLFAGDLDPRVLMSYYPDLRGELFLEEDAVDVFAGVAEYLPHEDAIDDIIAANLVLNYSPHLSPNTREAAPAVELRNVLQMAARDMLEVYLRKWRTKMKMEDLKRAQHLQPIIVAIDTILAKLYVAHSKMADLMTLLAEPNFIVLPELEPVLIKAQRFDALCRLYWQYGQESKLLSTWAKLADGEWRDEAIKDPISHMFQLLGDRRDRTLIQQWGIWLTKRDPDRALKLLTSLSSGKRTTADDKVLLAQLQEANPSAARRYLEHLVLQKRSQDPDLHAQLASSCVDELFSCLTDESTSKLWRAKVSSYTSSRSDASFLSYFASTTPDSAATRTRLKTILFLQGSSLYDPHPIRQRLIEHEKLLRFEIAIIDGKLGEHHSALTSLVHDLHDPTSAEIYCTLGGEVVPPKTAQSLGDRFELQAWAALIAPPTPPGKAGIPKAPSMSRIATVDGELKKTLIRILLEVYMSGGEATAERTAKFLNAQAMNLDVLDVISLIPPTWPLSILSTFVARSLRRTLHAHNEGLIVKAISANQNLAVAEQTWLVIREQGAIIEEAVDDGEDGDEPVDEKGVPMSFDEKVALHAGELAHDTAPEVVDIHHPESGAKEAASPHSSHSGADVDVGT</sequence>
<dbReference type="HOGENOM" id="CLU_004400_1_0_1"/>
<accession>S8F9I3</accession>
<evidence type="ECO:0000256" key="1">
    <source>
        <dbReference type="SAM" id="MobiDB-lite"/>
    </source>
</evidence>
<dbReference type="GO" id="GO:0006914">
    <property type="term" value="P:autophagy"/>
    <property type="evidence" value="ECO:0007669"/>
    <property type="project" value="TreeGrafter"/>
</dbReference>
<dbReference type="InParanoid" id="S8F9I3"/>
<dbReference type="InterPro" id="IPR019452">
    <property type="entry name" value="VPS39/TGF_beta_rcpt-assoc_1"/>
</dbReference>
<dbReference type="InterPro" id="IPR032914">
    <property type="entry name" value="Vam6/VPS39/TRAP1"/>
</dbReference>
<dbReference type="Pfam" id="PF10366">
    <property type="entry name" value="Vps39_1"/>
    <property type="match status" value="1"/>
</dbReference>
<dbReference type="EMBL" id="KE504167">
    <property type="protein sequence ID" value="EPS98235.1"/>
    <property type="molecule type" value="Genomic_DNA"/>
</dbReference>
<dbReference type="eggNOG" id="KOG2063">
    <property type="taxonomic scope" value="Eukaryota"/>
</dbReference>
<keyword evidence="4" id="KW-1185">Reference proteome</keyword>
<protein>
    <recommendedName>
        <fullName evidence="2">Vacuolar sorting protein 39/Transforming growth factor beta receptor-associated domain-containing protein</fullName>
    </recommendedName>
</protein>